<dbReference type="InterPro" id="IPR002469">
    <property type="entry name" value="Peptidase_S9B_N"/>
</dbReference>
<feature type="compositionally biased region" description="Gly residues" evidence="1">
    <location>
        <begin position="160"/>
        <end position="191"/>
    </location>
</feature>
<proteinExistence type="predicted"/>
<dbReference type="GO" id="GO:0008236">
    <property type="term" value="F:serine-type peptidase activity"/>
    <property type="evidence" value="ECO:0007669"/>
    <property type="project" value="InterPro"/>
</dbReference>
<evidence type="ECO:0000259" key="3">
    <source>
        <dbReference type="Pfam" id="PF00326"/>
    </source>
</evidence>
<feature type="region of interest" description="Disordered" evidence="1">
    <location>
        <begin position="158"/>
        <end position="197"/>
    </location>
</feature>
<feature type="signal peptide" evidence="2">
    <location>
        <begin position="1"/>
        <end position="32"/>
    </location>
</feature>
<dbReference type="SUPFAM" id="SSF53474">
    <property type="entry name" value="alpha/beta-Hydrolases"/>
    <property type="match status" value="1"/>
</dbReference>
<feature type="domain" description="Peptidase S9 prolyl oligopeptidase catalytic" evidence="3">
    <location>
        <begin position="804"/>
        <end position="870"/>
    </location>
</feature>
<dbReference type="GO" id="GO:0006508">
    <property type="term" value="P:proteolysis"/>
    <property type="evidence" value="ECO:0007669"/>
    <property type="project" value="InterPro"/>
</dbReference>
<keyword evidence="2" id="KW-0732">Signal</keyword>
<dbReference type="EMBL" id="CP007139">
    <property type="protein sequence ID" value="AIE84035.1"/>
    <property type="molecule type" value="Genomic_DNA"/>
</dbReference>
<feature type="region of interest" description="Disordered" evidence="1">
    <location>
        <begin position="738"/>
        <end position="783"/>
    </location>
</feature>
<dbReference type="InterPro" id="IPR029058">
    <property type="entry name" value="AB_hydrolase_fold"/>
</dbReference>
<dbReference type="HOGENOM" id="CLU_006105_3_1_0"/>
<dbReference type="Proteomes" id="UP000027982">
    <property type="component" value="Chromosome"/>
</dbReference>
<feature type="region of interest" description="Disordered" evidence="1">
    <location>
        <begin position="225"/>
        <end position="289"/>
    </location>
</feature>
<feature type="compositionally biased region" description="Low complexity" evidence="1">
    <location>
        <begin position="250"/>
        <end position="264"/>
    </location>
</feature>
<accession>A0A068NMQ7</accession>
<dbReference type="KEGG" id="fgi:OP10G_0667"/>
<dbReference type="GO" id="GO:0008239">
    <property type="term" value="F:dipeptidyl-peptidase activity"/>
    <property type="evidence" value="ECO:0007669"/>
    <property type="project" value="TreeGrafter"/>
</dbReference>
<feature type="chain" id="PRO_5001653761" evidence="2">
    <location>
        <begin position="33"/>
        <end position="885"/>
    </location>
</feature>
<dbReference type="Gene3D" id="3.40.50.1820">
    <property type="entry name" value="alpha/beta hydrolase"/>
    <property type="match status" value="1"/>
</dbReference>
<feature type="domain" description="Dipeptidylpeptidase IV N-terminal" evidence="4">
    <location>
        <begin position="292"/>
        <end position="536"/>
    </location>
</feature>
<evidence type="ECO:0000256" key="1">
    <source>
        <dbReference type="SAM" id="MobiDB-lite"/>
    </source>
</evidence>
<dbReference type="InterPro" id="IPR050278">
    <property type="entry name" value="Serine_Prot_S9B/DPPIV"/>
</dbReference>
<keyword evidence="6" id="KW-1185">Reference proteome</keyword>
<name>A0A068NMQ7_FIMGI</name>
<gene>
    <name evidence="5" type="ORF">OP10G_0667</name>
</gene>
<evidence type="ECO:0000313" key="6">
    <source>
        <dbReference type="Proteomes" id="UP000027982"/>
    </source>
</evidence>
<dbReference type="InterPro" id="IPR001375">
    <property type="entry name" value="Peptidase_S9_cat"/>
</dbReference>
<dbReference type="SUPFAM" id="SSF82171">
    <property type="entry name" value="DPP6 N-terminal domain-like"/>
    <property type="match status" value="1"/>
</dbReference>
<evidence type="ECO:0000313" key="5">
    <source>
        <dbReference type="EMBL" id="AIE84035.1"/>
    </source>
</evidence>
<dbReference type="PANTHER" id="PTHR11731:SF118">
    <property type="entry name" value="BLR1971 PROTEIN"/>
    <property type="match status" value="1"/>
</dbReference>
<dbReference type="Pfam" id="PF00930">
    <property type="entry name" value="DPPIV_N"/>
    <property type="match status" value="1"/>
</dbReference>
<dbReference type="PANTHER" id="PTHR11731">
    <property type="entry name" value="PROTEASE FAMILY S9B,C DIPEPTIDYL-PEPTIDASE IV-RELATED"/>
    <property type="match status" value="1"/>
</dbReference>
<dbReference type="STRING" id="661478.OP10G_0667"/>
<dbReference type="eggNOG" id="COG1506">
    <property type="taxonomic scope" value="Bacteria"/>
</dbReference>
<sequence length="885" mass="99130">MRSYQLTPTLHRRMALLAFSATALLASASAQAPAPVNRANWKLADRFSNEALRPYLYSTGMTPGWINKGDTFWYSWRDADGIKFWKVDSRAHKKTPLFDAAHMAALLSESTKKPYDTTNLPITTVTFDEKNDDLMRFTVEGTRFEYDLSKDVLKNLGAAPRGGAGTPPAGGQGRGGRGGGGGGQGGPGRGSQTGFRNFSPDRKAYVYAMDDNLYYVEVENDKEKPPVQLTTDGEKYYSFGSKRDQDEQRQQLVLTQQLQQQQQRQQDDQNVDDTSQTGTGAANPNEKRVRANVTWSKDSKRFYVTRRDERKVKDLYLVNSLTEPRPTLMTYRYSMPGEADVPQTELFVFDPSVHRLHKVPVDKYKDQVLMNVHWQDNTSDSFRFVRRDRLQRNLELCEVDLKTDAVKTLLTESVRDTSLEVQPVRYVKPGGDMIWWSERSGWGHYYLYSNDGKLKRTLTSGPFRADRIVDVDADKGTLFFTAVGREAGENPYYHHLYRVNLDGKGLALLDPGDADHASSLSDDKKFVVDVYSRTDKEPTAVLRDESGKQVLELEHMDLSRLKETGWKMPETFKVKAADGVTDIYGNMWKPVDFDPNRKYPIIANVYPGPQTESVSTAFSAAATNQRLAQLGFIVIQIGNRGGNPARSNAYQSYGYYNLRDYGLADKKAGIEQLALRFPWIDIDRVGIYGHSGGGFMTAAALMSPPYNDFFKVGVSSSGNHDNNVYNQNWSEQYHGLKEVPVNPPAASTGGGTGRTPDEEDEWDLGFPDGPAPVPPAAPQGATTTTAGQTKLEIHVPTNAELAPNLKGNLLLVHGDMDNNVHYAGTVRLMNALMRANKRFDFLLIPGKPHGYGDLQPYFTQRMMEYFAEHLLGDRYGSTADMTEHK</sequence>
<dbReference type="AlphaFoldDB" id="A0A068NMQ7"/>
<evidence type="ECO:0000259" key="4">
    <source>
        <dbReference type="Pfam" id="PF00930"/>
    </source>
</evidence>
<organism evidence="5 6">
    <name type="scientific">Fimbriimonas ginsengisoli Gsoil 348</name>
    <dbReference type="NCBI Taxonomy" id="661478"/>
    <lineage>
        <taxon>Bacteria</taxon>
        <taxon>Bacillati</taxon>
        <taxon>Armatimonadota</taxon>
        <taxon>Fimbriimonadia</taxon>
        <taxon>Fimbriimonadales</taxon>
        <taxon>Fimbriimonadaceae</taxon>
        <taxon>Fimbriimonas</taxon>
    </lineage>
</organism>
<reference evidence="5 6" key="1">
    <citation type="journal article" date="2014" name="PLoS ONE">
        <title>The first complete genome sequence of the class fimbriimonadia in the phylum armatimonadetes.</title>
        <authorList>
            <person name="Hu Z.Y."/>
            <person name="Wang Y.Z."/>
            <person name="Im W.T."/>
            <person name="Wang S.Y."/>
            <person name="Zhao G.P."/>
            <person name="Zheng H.J."/>
            <person name="Quan Z.X."/>
        </authorList>
    </citation>
    <scope>NUCLEOTIDE SEQUENCE [LARGE SCALE GENOMIC DNA]</scope>
    <source>
        <strain evidence="5">Gsoil 348</strain>
    </source>
</reference>
<feature type="domain" description="Peptidase S9 prolyl oligopeptidase catalytic" evidence="3">
    <location>
        <begin position="624"/>
        <end position="736"/>
    </location>
</feature>
<protein>
    <submittedName>
        <fullName evidence="5">Putative dipeptidyl peptidase</fullName>
    </submittedName>
</protein>
<dbReference type="Gene3D" id="2.140.10.30">
    <property type="entry name" value="Dipeptidylpeptidase IV, N-terminal domain"/>
    <property type="match status" value="1"/>
</dbReference>
<evidence type="ECO:0000256" key="2">
    <source>
        <dbReference type="SAM" id="SignalP"/>
    </source>
</evidence>
<dbReference type="Pfam" id="PF00326">
    <property type="entry name" value="Peptidase_S9"/>
    <property type="match status" value="2"/>
</dbReference>